<accession>A0A955L1H3</accession>
<reference evidence="5" key="1">
    <citation type="submission" date="2020-04" db="EMBL/GenBank/DDBJ databases">
        <authorList>
            <person name="Zhang T."/>
        </authorList>
    </citation>
    <scope>NUCLEOTIDE SEQUENCE</scope>
    <source>
        <strain evidence="5">HKST-UBA15</strain>
    </source>
</reference>
<dbReference type="InterPro" id="IPR004474">
    <property type="entry name" value="LytR_CpsA_psr"/>
</dbReference>
<gene>
    <name evidence="5" type="ORF">KC675_05480</name>
</gene>
<feature type="transmembrane region" description="Helical" evidence="3">
    <location>
        <begin position="44"/>
        <end position="63"/>
    </location>
</feature>
<evidence type="ECO:0000313" key="5">
    <source>
        <dbReference type="EMBL" id="MCA9380600.1"/>
    </source>
</evidence>
<feature type="non-terminal residue" evidence="5">
    <location>
        <position position="270"/>
    </location>
</feature>
<keyword evidence="3" id="KW-0472">Membrane</keyword>
<organism evidence="5 6">
    <name type="scientific">Candidatus Dojkabacteria bacterium</name>
    <dbReference type="NCBI Taxonomy" id="2099670"/>
    <lineage>
        <taxon>Bacteria</taxon>
        <taxon>Candidatus Dojkabacteria</taxon>
    </lineage>
</organism>
<evidence type="ECO:0000313" key="6">
    <source>
        <dbReference type="Proteomes" id="UP000745577"/>
    </source>
</evidence>
<keyword evidence="3" id="KW-1133">Transmembrane helix</keyword>
<reference evidence="5" key="2">
    <citation type="journal article" date="2021" name="Microbiome">
        <title>Successional dynamics and alternative stable states in a saline activated sludge microbial community over 9 years.</title>
        <authorList>
            <person name="Wang Y."/>
            <person name="Ye J."/>
            <person name="Ju F."/>
            <person name="Liu L."/>
            <person name="Boyd J.A."/>
            <person name="Deng Y."/>
            <person name="Parks D.H."/>
            <person name="Jiang X."/>
            <person name="Yin X."/>
            <person name="Woodcroft B.J."/>
            <person name="Tyson G.W."/>
            <person name="Hugenholtz P."/>
            <person name="Polz M.F."/>
            <person name="Zhang T."/>
        </authorList>
    </citation>
    <scope>NUCLEOTIDE SEQUENCE</scope>
    <source>
        <strain evidence="5">HKST-UBA15</strain>
    </source>
</reference>
<dbReference type="PANTHER" id="PTHR33392:SF6">
    <property type="entry name" value="POLYISOPRENYL-TEICHOIC ACID--PEPTIDOGLYCAN TEICHOIC ACID TRANSFERASE TAGU"/>
    <property type="match status" value="1"/>
</dbReference>
<sequence length="270" mass="30766">MKRVEIGSYSTKKGWANPEAKPKTNTKSKPKKVKTKSKRRFKTVTFLAIFFLLGVCGFLFFNFGNRVPGMNIPLIQPAQSLCTNVLDPKCWTENFRPQLQQTNGITNMLVVGMDTRKNDTGLLNTDTIALISYNHDTGETMLLSIPRDFYSAKYVTRINAIYAFTKDKDKSDPYKYLKDEVSNITGQEIHYFTTVQFDSFTQIIDEFGGIEVCPEEAFTAQYPNDYPKAGESQWLFYQFNKGCQTVNGERALVYARFRYVSRGPSSLASD</sequence>
<feature type="compositionally biased region" description="Basic residues" evidence="2">
    <location>
        <begin position="24"/>
        <end position="35"/>
    </location>
</feature>
<comment type="caution">
    <text evidence="5">The sequence shown here is derived from an EMBL/GenBank/DDBJ whole genome shotgun (WGS) entry which is preliminary data.</text>
</comment>
<protein>
    <submittedName>
        <fullName evidence="5">LCP family protein</fullName>
    </submittedName>
</protein>
<evidence type="ECO:0000256" key="2">
    <source>
        <dbReference type="SAM" id="MobiDB-lite"/>
    </source>
</evidence>
<name>A0A955L1H3_9BACT</name>
<feature type="domain" description="Cell envelope-related transcriptional attenuator" evidence="4">
    <location>
        <begin position="124"/>
        <end position="261"/>
    </location>
</feature>
<comment type="similarity">
    <text evidence="1">Belongs to the LytR/CpsA/Psr (LCP) family.</text>
</comment>
<dbReference type="AlphaFoldDB" id="A0A955L1H3"/>
<keyword evidence="3" id="KW-0812">Transmembrane</keyword>
<dbReference type="Gene3D" id="3.40.630.190">
    <property type="entry name" value="LCP protein"/>
    <property type="match status" value="1"/>
</dbReference>
<feature type="region of interest" description="Disordered" evidence="2">
    <location>
        <begin position="1"/>
        <end position="35"/>
    </location>
</feature>
<evidence type="ECO:0000259" key="4">
    <source>
        <dbReference type="Pfam" id="PF03816"/>
    </source>
</evidence>
<dbReference type="Pfam" id="PF03816">
    <property type="entry name" value="LytR_cpsA_psr"/>
    <property type="match status" value="1"/>
</dbReference>
<evidence type="ECO:0000256" key="1">
    <source>
        <dbReference type="ARBA" id="ARBA00006068"/>
    </source>
</evidence>
<dbReference type="InterPro" id="IPR050922">
    <property type="entry name" value="LytR/CpsA/Psr_CW_biosynth"/>
</dbReference>
<evidence type="ECO:0000256" key="3">
    <source>
        <dbReference type="SAM" id="Phobius"/>
    </source>
</evidence>
<dbReference type="EMBL" id="JAGQLL010000097">
    <property type="protein sequence ID" value="MCA9380600.1"/>
    <property type="molecule type" value="Genomic_DNA"/>
</dbReference>
<proteinExistence type="inferred from homology"/>
<dbReference type="Proteomes" id="UP000745577">
    <property type="component" value="Unassembled WGS sequence"/>
</dbReference>
<dbReference type="PANTHER" id="PTHR33392">
    <property type="entry name" value="POLYISOPRENYL-TEICHOIC ACID--PEPTIDOGLYCAN TEICHOIC ACID TRANSFERASE TAGU"/>
    <property type="match status" value="1"/>
</dbReference>